<reference evidence="1" key="1">
    <citation type="submission" date="2020-02" db="EMBL/GenBank/DDBJ databases">
        <authorList>
            <person name="Enbody D E."/>
            <person name="Pettersson E M."/>
        </authorList>
    </citation>
    <scope>NUCLEOTIDE SEQUENCE [LARGE SCALE GENOMIC DNA]</scope>
</reference>
<evidence type="ECO:0000313" key="1">
    <source>
        <dbReference type="Ensembl" id="ENSCPVP00000025264.1"/>
    </source>
</evidence>
<dbReference type="Proteomes" id="UP000694382">
    <property type="component" value="Chromosome 4"/>
</dbReference>
<name>A0A8U8ATG6_GEOPR</name>
<accession>A0A8U8ATG6</accession>
<reference evidence="1" key="3">
    <citation type="submission" date="2025-09" db="UniProtKB">
        <authorList>
            <consortium name="Ensembl"/>
        </authorList>
    </citation>
    <scope>IDENTIFICATION</scope>
</reference>
<proteinExistence type="predicted"/>
<protein>
    <submittedName>
        <fullName evidence="1">Uncharacterized protein</fullName>
    </submittedName>
</protein>
<organism evidence="1 2">
    <name type="scientific">Geospiza parvula</name>
    <name type="common">Small tree-finch</name>
    <name type="synonym">Camarhynchus parvulus</name>
    <dbReference type="NCBI Taxonomy" id="87175"/>
    <lineage>
        <taxon>Eukaryota</taxon>
        <taxon>Metazoa</taxon>
        <taxon>Chordata</taxon>
        <taxon>Craniata</taxon>
        <taxon>Vertebrata</taxon>
        <taxon>Euteleostomi</taxon>
        <taxon>Archelosauria</taxon>
        <taxon>Archosauria</taxon>
        <taxon>Dinosauria</taxon>
        <taxon>Saurischia</taxon>
        <taxon>Theropoda</taxon>
        <taxon>Coelurosauria</taxon>
        <taxon>Aves</taxon>
        <taxon>Neognathae</taxon>
        <taxon>Neoaves</taxon>
        <taxon>Telluraves</taxon>
        <taxon>Australaves</taxon>
        <taxon>Passeriformes</taxon>
        <taxon>Thraupidae</taxon>
        <taxon>Camarhynchus</taxon>
    </lineage>
</organism>
<dbReference type="AlphaFoldDB" id="A0A8U8ATG6"/>
<reference evidence="1" key="2">
    <citation type="submission" date="2025-08" db="UniProtKB">
        <authorList>
            <consortium name="Ensembl"/>
        </authorList>
    </citation>
    <scope>IDENTIFICATION</scope>
</reference>
<evidence type="ECO:0000313" key="2">
    <source>
        <dbReference type="Proteomes" id="UP000694382"/>
    </source>
</evidence>
<sequence>CLHLHLPPCVRGSSCVSLCPVTHPCVHSCVCVSTHVSLCLVMYSCVRHVSVCPAVCPCVHSCVHLCVPVSSHVSLCPALCFCVQPCVPVSSHIFLCPVSMSLSLCPLLCPCVQSCVCVSSPVSLCPSMCPLMCPCVQPCVPVSSPVSLCPALCRCVLLPQLPQPHQGSALEEETSANQAVGETWIHSGSHSVKLWSRLPREAELQRDPQDRLSFRLCQGRFRLDVRRNSFTKGCQARLPRAGLADPHPWGDFTALWMGEKFKTSPHCCPD</sequence>
<dbReference type="Ensembl" id="ENSCPVT00000025657.1">
    <property type="protein sequence ID" value="ENSCPVP00000025264.1"/>
    <property type="gene ID" value="ENSCPVG00000017792.1"/>
</dbReference>
<keyword evidence="2" id="KW-1185">Reference proteome</keyword>